<accession>A0A833QTG9</accession>
<dbReference type="OrthoDB" id="994901at2759"/>
<dbReference type="Proteomes" id="UP000623129">
    <property type="component" value="Unassembled WGS sequence"/>
</dbReference>
<evidence type="ECO:0000313" key="3">
    <source>
        <dbReference type="Proteomes" id="UP000623129"/>
    </source>
</evidence>
<evidence type="ECO:0000256" key="1">
    <source>
        <dbReference type="SAM" id="MobiDB-lite"/>
    </source>
</evidence>
<evidence type="ECO:0000313" key="2">
    <source>
        <dbReference type="EMBL" id="KAF3333590.1"/>
    </source>
</evidence>
<organism evidence="2 3">
    <name type="scientific">Carex littledalei</name>
    <dbReference type="NCBI Taxonomy" id="544730"/>
    <lineage>
        <taxon>Eukaryota</taxon>
        <taxon>Viridiplantae</taxon>
        <taxon>Streptophyta</taxon>
        <taxon>Embryophyta</taxon>
        <taxon>Tracheophyta</taxon>
        <taxon>Spermatophyta</taxon>
        <taxon>Magnoliopsida</taxon>
        <taxon>Liliopsida</taxon>
        <taxon>Poales</taxon>
        <taxon>Cyperaceae</taxon>
        <taxon>Cyperoideae</taxon>
        <taxon>Cariceae</taxon>
        <taxon>Carex</taxon>
        <taxon>Carex subgen. Euthyceras</taxon>
    </lineage>
</organism>
<name>A0A833QTG9_9POAL</name>
<dbReference type="AlphaFoldDB" id="A0A833QTG9"/>
<dbReference type="PANTHER" id="PTHR37722">
    <property type="entry name" value="OS01G0167700 PROTEIN"/>
    <property type="match status" value="1"/>
</dbReference>
<keyword evidence="3" id="KW-1185">Reference proteome</keyword>
<reference evidence="2" key="1">
    <citation type="submission" date="2020-01" db="EMBL/GenBank/DDBJ databases">
        <title>Genome sequence of Kobresia littledalei, the first chromosome-level genome in the family Cyperaceae.</title>
        <authorList>
            <person name="Qu G."/>
        </authorList>
    </citation>
    <scope>NUCLEOTIDE SEQUENCE</scope>
    <source>
        <strain evidence="2">C.B.Clarke</strain>
        <tissue evidence="2">Leaf</tissue>
    </source>
</reference>
<sequence>MLKWTGGSRRKVSTSRKSTQSKQKQYFEQKRRLQQIPSTENQSETNKWGDPLDARSLDILSFVNLATVHQNKESVHTENNSSTQAFYNPSNLSSPAAYKKFRSVHPTKANEACKDDHNSSCGSQEDNGHLSKLSPAMAVKKIISGLSNNPNESGSVTRTSSFHEPIAGKALNFTEKVGDFGKFPPSSPMKSKSSDMKQKGKSNMQSEVSLLDLLDDEDSERNSMQKLCHEAYAAFSIKGLGKVEVETPPQSPVPYKRSCPEPPPRAARCTLNKEFQSIPFGIEMVPDSLLHDTNLINDVRQSERMGDYGPVIDKTVFGKEIQFEDIYSPNSYDNFDNSPDCGQDGAFDEHMCDQIWEATYEETANVDLSGKRKDRLWDTNLFNSEDFNRTSPNENVSDPILTGFEEYDDFPTLRTGTNMKRRFDLYSARAGPSCSPLTMEGKYLPINSHWKRDTPEFKRKSDFDGLFSQPVWPLKDGVADLLDTTSLRSEESYTSARVKEVNNYSFQSCPQKRKINHMDDFQMNSNLNLKSPKFNNVPSQAHDKSTRRTKSSTTGSKLQGTNHSMEDMFLDSDIFSDWMKYTKSKEPSKSVTVEQRSSTNLDFHANEEEKLDIFNNPESEHPKGMKSSCVGEVGLGMKEMCSENEEPKCESEKFSDEAENGEHTEADKCTFEESPLVFEACANGTPNTPAQSQQFERCNLTEDSSEKISPFPPLAQNQGNEKGKCDAQYQVMLQSYVFQLLCVQKVLLEASGKDTKK</sequence>
<feature type="compositionally biased region" description="Polar residues" evidence="1">
    <location>
        <begin position="35"/>
        <end position="46"/>
    </location>
</feature>
<feature type="region of interest" description="Disordered" evidence="1">
    <location>
        <begin position="1"/>
        <end position="50"/>
    </location>
</feature>
<feature type="region of interest" description="Disordered" evidence="1">
    <location>
        <begin position="528"/>
        <end position="562"/>
    </location>
</feature>
<feature type="compositionally biased region" description="Low complexity" evidence="1">
    <location>
        <begin position="180"/>
        <end position="191"/>
    </location>
</feature>
<dbReference type="EMBL" id="SWLB01000010">
    <property type="protein sequence ID" value="KAF3333590.1"/>
    <property type="molecule type" value="Genomic_DNA"/>
</dbReference>
<feature type="compositionally biased region" description="Low complexity" evidence="1">
    <location>
        <begin position="15"/>
        <end position="24"/>
    </location>
</feature>
<feature type="compositionally biased region" description="Polar residues" evidence="1">
    <location>
        <begin position="528"/>
        <end position="539"/>
    </location>
</feature>
<gene>
    <name evidence="2" type="ORF">FCM35_KLT01281</name>
</gene>
<comment type="caution">
    <text evidence="2">The sequence shown here is derived from an EMBL/GenBank/DDBJ whole genome shotgun (WGS) entry which is preliminary data.</text>
</comment>
<feature type="region of interest" description="Disordered" evidence="1">
    <location>
        <begin position="111"/>
        <end position="130"/>
    </location>
</feature>
<proteinExistence type="predicted"/>
<dbReference type="PANTHER" id="PTHR37722:SF2">
    <property type="entry name" value="OS01G0167700 PROTEIN"/>
    <property type="match status" value="1"/>
</dbReference>
<feature type="region of interest" description="Disordered" evidence="1">
    <location>
        <begin position="179"/>
        <end position="204"/>
    </location>
</feature>
<protein>
    <submittedName>
        <fullName evidence="2">Uncharacterized protein</fullName>
    </submittedName>
</protein>